<reference evidence="2" key="1">
    <citation type="submission" date="2020-10" db="EMBL/GenBank/DDBJ databases">
        <authorList>
            <person name="Han B."/>
            <person name="Lu T."/>
            <person name="Zhao Q."/>
            <person name="Huang X."/>
            <person name="Zhao Y."/>
        </authorList>
    </citation>
    <scope>NUCLEOTIDE SEQUENCE</scope>
</reference>
<sequence>MKWMILDVAIGERDKLIDLAYDTDDDKRRRPIVEPLLTECAGLPFDPAAAYAPPYDMTSMFTSVKHVFFFGGNLYQVWRNATSARSWLTPDGGRFVMLKDHIFVLKYNPERRPCWDAVTDLGGYSVFVGKNHPVVLQPKNAPGVTANCVYWINEQSRNEPMVFDTVTGTSTLHPSTAKALSPSCKLVCCWYFLDDKITEVQDYGRKPRLISIDHCEQVSKSSRKAH</sequence>
<name>A0A811SP46_9POAL</name>
<keyword evidence="3" id="KW-1185">Reference proteome</keyword>
<evidence type="ECO:0000259" key="1">
    <source>
        <dbReference type="Pfam" id="PF03478"/>
    </source>
</evidence>
<gene>
    <name evidence="2" type="ORF">NCGR_LOCUS66440</name>
</gene>
<accession>A0A811SP46</accession>
<dbReference type="OrthoDB" id="672063at2759"/>
<dbReference type="EMBL" id="CAJGYO010000464">
    <property type="protein sequence ID" value="CAD6342342.1"/>
    <property type="molecule type" value="Genomic_DNA"/>
</dbReference>
<protein>
    <recommendedName>
        <fullName evidence="1">KIB1-4 beta-propeller domain-containing protein</fullName>
    </recommendedName>
</protein>
<evidence type="ECO:0000313" key="2">
    <source>
        <dbReference type="EMBL" id="CAD6342342.1"/>
    </source>
</evidence>
<evidence type="ECO:0000313" key="3">
    <source>
        <dbReference type="Proteomes" id="UP000604825"/>
    </source>
</evidence>
<comment type="caution">
    <text evidence="2">The sequence shown here is derived from an EMBL/GenBank/DDBJ whole genome shotgun (WGS) entry which is preliminary data.</text>
</comment>
<organism evidence="2 3">
    <name type="scientific">Miscanthus lutarioriparius</name>
    <dbReference type="NCBI Taxonomy" id="422564"/>
    <lineage>
        <taxon>Eukaryota</taxon>
        <taxon>Viridiplantae</taxon>
        <taxon>Streptophyta</taxon>
        <taxon>Embryophyta</taxon>
        <taxon>Tracheophyta</taxon>
        <taxon>Spermatophyta</taxon>
        <taxon>Magnoliopsida</taxon>
        <taxon>Liliopsida</taxon>
        <taxon>Poales</taxon>
        <taxon>Poaceae</taxon>
        <taxon>PACMAD clade</taxon>
        <taxon>Panicoideae</taxon>
        <taxon>Andropogonodae</taxon>
        <taxon>Andropogoneae</taxon>
        <taxon>Saccharinae</taxon>
        <taxon>Miscanthus</taxon>
    </lineage>
</organism>
<dbReference type="Pfam" id="PF03478">
    <property type="entry name" value="Beta-prop_KIB1-4"/>
    <property type="match status" value="1"/>
</dbReference>
<dbReference type="AlphaFoldDB" id="A0A811SP46"/>
<proteinExistence type="predicted"/>
<feature type="domain" description="KIB1-4 beta-propeller" evidence="1">
    <location>
        <begin position="54"/>
        <end position="164"/>
    </location>
</feature>
<dbReference type="Proteomes" id="UP000604825">
    <property type="component" value="Unassembled WGS sequence"/>
</dbReference>
<dbReference type="PANTHER" id="PTHR34708">
    <property type="entry name" value="OS07G0440000 PROTEIN"/>
    <property type="match status" value="1"/>
</dbReference>
<dbReference type="PANTHER" id="PTHR34708:SF4">
    <property type="entry name" value="DUF295 DOMAIN-CONTAINING PROTEIN"/>
    <property type="match status" value="1"/>
</dbReference>
<dbReference type="InterPro" id="IPR005174">
    <property type="entry name" value="KIB1-4_b-propeller"/>
</dbReference>